<dbReference type="Gene3D" id="3.40.50.1240">
    <property type="entry name" value="Phosphoglycerate mutase-like"/>
    <property type="match status" value="1"/>
</dbReference>
<dbReference type="InterPro" id="IPR029033">
    <property type="entry name" value="His_PPase_superfam"/>
</dbReference>
<dbReference type="GO" id="GO:0006167">
    <property type="term" value="P:AMP biosynthetic process"/>
    <property type="evidence" value="ECO:0007669"/>
    <property type="project" value="TreeGrafter"/>
</dbReference>
<keyword evidence="1" id="KW-0378">Hydrolase</keyword>
<dbReference type="CDD" id="cd07040">
    <property type="entry name" value="HP"/>
    <property type="match status" value="1"/>
</dbReference>
<dbReference type="InterPro" id="IPR051325">
    <property type="entry name" value="Nudix_hydrolase_domain"/>
</dbReference>
<dbReference type="GO" id="GO:0006754">
    <property type="term" value="P:ATP biosynthetic process"/>
    <property type="evidence" value="ECO:0007669"/>
    <property type="project" value="TreeGrafter"/>
</dbReference>
<proteinExistence type="predicted"/>
<dbReference type="EMBL" id="CAEZTU010000002">
    <property type="protein sequence ID" value="CAB4569326.1"/>
    <property type="molecule type" value="Genomic_DNA"/>
</dbReference>
<dbReference type="Pfam" id="PF00293">
    <property type="entry name" value="NUDIX"/>
    <property type="match status" value="1"/>
</dbReference>
<name>A0A6J6E0N7_9ZZZZ</name>
<dbReference type="Gene3D" id="3.90.79.10">
    <property type="entry name" value="Nucleoside Triphosphate Pyrophosphohydrolase"/>
    <property type="match status" value="1"/>
</dbReference>
<dbReference type="GO" id="GO:0004081">
    <property type="term" value="F:bis(5'-nucleosyl)-tetraphosphatase (asymmetrical) activity"/>
    <property type="evidence" value="ECO:0007669"/>
    <property type="project" value="TreeGrafter"/>
</dbReference>
<reference evidence="3" key="1">
    <citation type="submission" date="2020-05" db="EMBL/GenBank/DDBJ databases">
        <authorList>
            <person name="Chiriac C."/>
            <person name="Salcher M."/>
            <person name="Ghai R."/>
            <person name="Kavagutti S V."/>
        </authorList>
    </citation>
    <scope>NUCLEOTIDE SEQUENCE</scope>
</reference>
<dbReference type="SUPFAM" id="SSF55811">
    <property type="entry name" value="Nudix"/>
    <property type="match status" value="1"/>
</dbReference>
<dbReference type="SMART" id="SM00855">
    <property type="entry name" value="PGAM"/>
    <property type="match status" value="1"/>
</dbReference>
<organism evidence="3">
    <name type="scientific">freshwater metagenome</name>
    <dbReference type="NCBI Taxonomy" id="449393"/>
    <lineage>
        <taxon>unclassified sequences</taxon>
        <taxon>metagenomes</taxon>
        <taxon>ecological metagenomes</taxon>
    </lineage>
</organism>
<dbReference type="AlphaFoldDB" id="A0A6J6E0N7"/>
<dbReference type="CDD" id="cd03673">
    <property type="entry name" value="NUDIX_Ap6A_hydrolase"/>
    <property type="match status" value="1"/>
</dbReference>
<accession>A0A6J6E0N7</accession>
<dbReference type="InterPro" id="IPR015797">
    <property type="entry name" value="NUDIX_hydrolase-like_dom_sf"/>
</dbReference>
<dbReference type="InterPro" id="IPR013078">
    <property type="entry name" value="His_Pase_superF_clade-1"/>
</dbReference>
<feature type="domain" description="Nudix hydrolase" evidence="2">
    <location>
        <begin position="8"/>
        <end position="134"/>
    </location>
</feature>
<dbReference type="Pfam" id="PF00300">
    <property type="entry name" value="His_Phos_1"/>
    <property type="match status" value="1"/>
</dbReference>
<dbReference type="PANTHER" id="PTHR21340">
    <property type="entry name" value="DIADENOSINE 5,5-P1,P4-TETRAPHOSPHATE PYROPHOSPHOHYDROLASE MUTT"/>
    <property type="match status" value="1"/>
</dbReference>
<dbReference type="SUPFAM" id="SSF53254">
    <property type="entry name" value="Phosphoglycerate mutase-like"/>
    <property type="match status" value="1"/>
</dbReference>
<sequence length="308" mass="34255">MALSKNKAHIYAAGTVIVKDRGLNQKIAVIHRPHRQDWSFPKGKIDDSDTAPATAVRETLEETGLQVVLHQPLSTQEYIFDGLPKTVFYWRASLVEDSEFIPNDEADQLVWVSLKSALKLLTYEVDKDLAREAVKSVQTKPLILLRHATAEKRVEWADRYSKSVPPDSFRPLTPNGIMQSHLIADLLSAFGVNKIVSSDSIRCISTVSPYAASRELSLEAHQILSELGWSVNSQPGLRLVKKLATLDDSIVICGHRPALPSLAQAIAEELGYEELDASLPPAGLIVIHREIRKNRITIKDVEKFVVVD</sequence>
<protein>
    <submittedName>
        <fullName evidence="3">Unannotated protein</fullName>
    </submittedName>
</protein>
<dbReference type="InterPro" id="IPR000086">
    <property type="entry name" value="NUDIX_hydrolase_dom"/>
</dbReference>
<dbReference type="PROSITE" id="PS51462">
    <property type="entry name" value="NUDIX"/>
    <property type="match status" value="1"/>
</dbReference>
<dbReference type="PANTHER" id="PTHR21340:SF0">
    <property type="entry name" value="BIS(5'-NUCLEOSYL)-TETRAPHOSPHATASE [ASYMMETRICAL]"/>
    <property type="match status" value="1"/>
</dbReference>
<gene>
    <name evidence="3" type="ORF">UFOPK1740_00088</name>
</gene>
<evidence type="ECO:0000259" key="2">
    <source>
        <dbReference type="PROSITE" id="PS51462"/>
    </source>
</evidence>
<evidence type="ECO:0000313" key="3">
    <source>
        <dbReference type="EMBL" id="CAB4569326.1"/>
    </source>
</evidence>
<evidence type="ECO:0000256" key="1">
    <source>
        <dbReference type="ARBA" id="ARBA00022801"/>
    </source>
</evidence>